<dbReference type="PANTHER" id="PTHR44379:SF8">
    <property type="entry name" value="XANTHINE DEHYDROGENASE IRON-SULFUR-BINDING SUBUNIT XDHC-RELATED"/>
    <property type="match status" value="1"/>
</dbReference>
<feature type="domain" description="2Fe-2S ferredoxin-type" evidence="7">
    <location>
        <begin position="7"/>
        <end position="83"/>
    </location>
</feature>
<comment type="pathway">
    <text evidence="6">Alkaloid degradation; nicotine degradation.</text>
</comment>
<evidence type="ECO:0000313" key="8">
    <source>
        <dbReference type="EMBL" id="MBB6715679.1"/>
    </source>
</evidence>
<dbReference type="InterPro" id="IPR036884">
    <property type="entry name" value="2Fe-2S-bd_dom_sf"/>
</dbReference>
<dbReference type="CDD" id="cd00207">
    <property type="entry name" value="fer2"/>
    <property type="match status" value="1"/>
</dbReference>
<dbReference type="InterPro" id="IPR051452">
    <property type="entry name" value="Diverse_Oxidoreductases"/>
</dbReference>
<dbReference type="PANTHER" id="PTHR44379">
    <property type="entry name" value="OXIDOREDUCTASE WITH IRON-SULFUR SUBUNIT"/>
    <property type="match status" value="1"/>
</dbReference>
<evidence type="ECO:0000313" key="9">
    <source>
        <dbReference type="Proteomes" id="UP000585258"/>
    </source>
</evidence>
<dbReference type="SUPFAM" id="SSF47741">
    <property type="entry name" value="CO dehydrogenase ISP C-domain like"/>
    <property type="match status" value="1"/>
</dbReference>
<evidence type="ECO:0000256" key="1">
    <source>
        <dbReference type="ARBA" id="ARBA00022714"/>
    </source>
</evidence>
<evidence type="ECO:0000256" key="4">
    <source>
        <dbReference type="ARBA" id="ARBA00023004"/>
    </source>
</evidence>
<evidence type="ECO:0000256" key="2">
    <source>
        <dbReference type="ARBA" id="ARBA00022723"/>
    </source>
</evidence>
<dbReference type="PROSITE" id="PS51085">
    <property type="entry name" value="2FE2S_FER_2"/>
    <property type="match status" value="1"/>
</dbReference>
<evidence type="ECO:0000259" key="7">
    <source>
        <dbReference type="PROSITE" id="PS51085"/>
    </source>
</evidence>
<dbReference type="NCBIfam" id="NF043084">
    <property type="entry name" value="XdhC_XDHase"/>
    <property type="match status" value="1"/>
</dbReference>
<sequence length="166" mass="18114">MSTDSMKKISINVNNKSYVLEVDIRESLLEVLRNRLQFTGVKFGCCAGECGACTVLIDGTPIDSCIYMAVWADGKNIVTVEGLEKNGKLSKVQQAYIDEGAVQCGFCTPGFVLTTTALVDSGEKYTDEEIKREISGNLCRCTGYQKIFNATKKSILNSDLVDSTLV</sequence>
<keyword evidence="5" id="KW-0411">Iron-sulfur</keyword>
<proteinExistence type="predicted"/>
<keyword evidence="4" id="KW-0408">Iron</keyword>
<evidence type="ECO:0000256" key="3">
    <source>
        <dbReference type="ARBA" id="ARBA00023002"/>
    </source>
</evidence>
<dbReference type="InterPro" id="IPR012675">
    <property type="entry name" value="Beta-grasp_dom_sf"/>
</dbReference>
<evidence type="ECO:0000256" key="6">
    <source>
        <dbReference type="ARBA" id="ARBA00060707"/>
    </source>
</evidence>
<dbReference type="GO" id="GO:0051537">
    <property type="term" value="F:2 iron, 2 sulfur cluster binding"/>
    <property type="evidence" value="ECO:0007669"/>
    <property type="project" value="UniProtKB-KW"/>
</dbReference>
<dbReference type="Proteomes" id="UP000585258">
    <property type="component" value="Unassembled WGS sequence"/>
</dbReference>
<name>A0A7X0VRR6_9CLOT</name>
<dbReference type="RefSeq" id="WP_185164879.1">
    <property type="nucleotide sequence ID" value="NZ_JACKWY010000007.1"/>
</dbReference>
<dbReference type="InterPro" id="IPR002888">
    <property type="entry name" value="2Fe-2S-bd"/>
</dbReference>
<keyword evidence="2" id="KW-0479">Metal-binding</keyword>
<dbReference type="Pfam" id="PF01799">
    <property type="entry name" value="Fer2_2"/>
    <property type="match status" value="1"/>
</dbReference>
<reference evidence="8 9" key="1">
    <citation type="submission" date="2020-08" db="EMBL/GenBank/DDBJ databases">
        <title>Clostridia isolated from Swiss meat.</title>
        <authorList>
            <person name="Wambui J."/>
            <person name="Stevens M.J.A."/>
            <person name="Stephan R."/>
        </authorList>
    </citation>
    <scope>NUCLEOTIDE SEQUENCE [LARGE SCALE GENOMIC DNA]</scope>
    <source>
        <strain evidence="8 9">CM001</strain>
    </source>
</reference>
<comment type="caution">
    <text evidence="8">The sequence shown here is derived from an EMBL/GenBank/DDBJ whole genome shotgun (WGS) entry which is preliminary data.</text>
</comment>
<dbReference type="InterPro" id="IPR036010">
    <property type="entry name" value="2Fe-2S_ferredoxin-like_sf"/>
</dbReference>
<dbReference type="Pfam" id="PF00111">
    <property type="entry name" value="Fer2"/>
    <property type="match status" value="1"/>
</dbReference>
<accession>A0A7X0VRR6</accession>
<dbReference type="GO" id="GO:0046872">
    <property type="term" value="F:metal ion binding"/>
    <property type="evidence" value="ECO:0007669"/>
    <property type="project" value="UniProtKB-KW"/>
</dbReference>
<keyword evidence="3" id="KW-0560">Oxidoreductase</keyword>
<dbReference type="EMBL" id="JACKWY010000007">
    <property type="protein sequence ID" value="MBB6715679.1"/>
    <property type="molecule type" value="Genomic_DNA"/>
</dbReference>
<dbReference type="AlphaFoldDB" id="A0A7X0VRR6"/>
<keyword evidence="1" id="KW-0001">2Fe-2S</keyword>
<dbReference type="GO" id="GO:0004854">
    <property type="term" value="F:xanthine dehydrogenase activity"/>
    <property type="evidence" value="ECO:0007669"/>
    <property type="project" value="InterPro"/>
</dbReference>
<dbReference type="FunFam" id="3.10.20.30:FF:000020">
    <property type="entry name" value="Xanthine dehydrogenase iron-sulfur subunit"/>
    <property type="match status" value="1"/>
</dbReference>
<dbReference type="Gene3D" id="3.10.20.30">
    <property type="match status" value="1"/>
</dbReference>
<dbReference type="Gene3D" id="1.10.150.120">
    <property type="entry name" value="[2Fe-2S]-binding domain"/>
    <property type="match status" value="1"/>
</dbReference>
<dbReference type="InterPro" id="IPR001041">
    <property type="entry name" value="2Fe-2S_ferredoxin-type"/>
</dbReference>
<organism evidence="8 9">
    <name type="scientific">Clostridium gasigenes</name>
    <dbReference type="NCBI Taxonomy" id="94869"/>
    <lineage>
        <taxon>Bacteria</taxon>
        <taxon>Bacillati</taxon>
        <taxon>Bacillota</taxon>
        <taxon>Clostridia</taxon>
        <taxon>Eubacteriales</taxon>
        <taxon>Clostridiaceae</taxon>
        <taxon>Clostridium</taxon>
    </lineage>
</organism>
<gene>
    <name evidence="8" type="ORF">H7E68_13290</name>
</gene>
<protein>
    <submittedName>
        <fullName evidence="8">(2Fe-2S)-binding protein</fullName>
    </submittedName>
</protein>
<dbReference type="SUPFAM" id="SSF54292">
    <property type="entry name" value="2Fe-2S ferredoxin-like"/>
    <property type="match status" value="1"/>
</dbReference>
<dbReference type="InterPro" id="IPR050033">
    <property type="entry name" value="XdhC_XDHase"/>
</dbReference>
<dbReference type="GO" id="GO:0006144">
    <property type="term" value="P:purine nucleobase metabolic process"/>
    <property type="evidence" value="ECO:0007669"/>
    <property type="project" value="InterPro"/>
</dbReference>
<evidence type="ECO:0000256" key="5">
    <source>
        <dbReference type="ARBA" id="ARBA00023014"/>
    </source>
</evidence>